<accession>A0AAN8G1B8</accession>
<dbReference type="AlphaFoldDB" id="A0AAN8G1B8"/>
<proteinExistence type="predicted"/>
<sequence>MNSSNHQAKMAGLLAPKECNDPECGPVYVRLAQLIERVRIAKKSVAQLKKDIADESALDKERKCSLHCLDQNMRELRESTTREWHKASNAILANLAFLRKDAESEDED</sequence>
<keyword evidence="2" id="KW-1185">Reference proteome</keyword>
<reference evidence="1 2" key="1">
    <citation type="submission" date="2019-10" db="EMBL/GenBank/DDBJ databases">
        <title>Assembly and Annotation for the nematode Trichostrongylus colubriformis.</title>
        <authorList>
            <person name="Martin J."/>
        </authorList>
    </citation>
    <scope>NUCLEOTIDE SEQUENCE [LARGE SCALE GENOMIC DNA]</scope>
    <source>
        <strain evidence="1">G859</strain>
        <tissue evidence="1">Whole worm</tissue>
    </source>
</reference>
<evidence type="ECO:0000313" key="2">
    <source>
        <dbReference type="Proteomes" id="UP001331761"/>
    </source>
</evidence>
<organism evidence="1 2">
    <name type="scientific">Trichostrongylus colubriformis</name>
    <name type="common">Black scour worm</name>
    <dbReference type="NCBI Taxonomy" id="6319"/>
    <lineage>
        <taxon>Eukaryota</taxon>
        <taxon>Metazoa</taxon>
        <taxon>Ecdysozoa</taxon>
        <taxon>Nematoda</taxon>
        <taxon>Chromadorea</taxon>
        <taxon>Rhabditida</taxon>
        <taxon>Rhabditina</taxon>
        <taxon>Rhabditomorpha</taxon>
        <taxon>Strongyloidea</taxon>
        <taxon>Trichostrongylidae</taxon>
        <taxon>Trichostrongylus</taxon>
    </lineage>
</organism>
<comment type="caution">
    <text evidence="1">The sequence shown here is derived from an EMBL/GenBank/DDBJ whole genome shotgun (WGS) entry which is preliminary data.</text>
</comment>
<dbReference type="EMBL" id="WIXE01000454">
    <property type="protein sequence ID" value="KAK5986574.1"/>
    <property type="molecule type" value="Genomic_DNA"/>
</dbReference>
<dbReference type="Proteomes" id="UP001331761">
    <property type="component" value="Unassembled WGS sequence"/>
</dbReference>
<evidence type="ECO:0000313" key="1">
    <source>
        <dbReference type="EMBL" id="KAK5986574.1"/>
    </source>
</evidence>
<name>A0AAN8G1B8_TRICO</name>
<gene>
    <name evidence="1" type="ORF">GCK32_008768</name>
</gene>
<protein>
    <submittedName>
        <fullName evidence="1">Uncharacterized protein</fullName>
    </submittedName>
</protein>